<sequence length="80" mass="8957">MTTSDGQHWFARCEKRVQDWLLSDPHAALNGHSFDAVITAGGLPVRRGSTDDHSEAYYLRPADSEYLMELRAAGYDTDGR</sequence>
<name>A0A367YQ49_9ACTN</name>
<protein>
    <submittedName>
        <fullName evidence="1">Uncharacterized protein</fullName>
    </submittedName>
</protein>
<gene>
    <name evidence="1" type="ORF">DT076_18560</name>
</gene>
<comment type="caution">
    <text evidence="1">The sequence shown here is derived from an EMBL/GenBank/DDBJ whole genome shotgun (WGS) entry which is preliminary data.</text>
</comment>
<dbReference type="AlphaFoldDB" id="A0A367YQ49"/>
<dbReference type="RefSeq" id="WP_147264196.1">
    <property type="nucleotide sequence ID" value="NZ_QOUI01000016.1"/>
</dbReference>
<evidence type="ECO:0000313" key="1">
    <source>
        <dbReference type="EMBL" id="RCK67948.1"/>
    </source>
</evidence>
<accession>A0A367YQ49</accession>
<dbReference type="EMBL" id="QOUI01000016">
    <property type="protein sequence ID" value="RCK67948.1"/>
    <property type="molecule type" value="Genomic_DNA"/>
</dbReference>
<organism evidence="1 2">
    <name type="scientific">Desertihabitans brevis</name>
    <dbReference type="NCBI Taxonomy" id="2268447"/>
    <lineage>
        <taxon>Bacteria</taxon>
        <taxon>Bacillati</taxon>
        <taxon>Actinomycetota</taxon>
        <taxon>Actinomycetes</taxon>
        <taxon>Propionibacteriales</taxon>
        <taxon>Propionibacteriaceae</taxon>
        <taxon>Desertihabitans</taxon>
    </lineage>
</organism>
<dbReference type="Proteomes" id="UP000252770">
    <property type="component" value="Unassembled WGS sequence"/>
</dbReference>
<proteinExistence type="predicted"/>
<reference evidence="1 2" key="1">
    <citation type="submission" date="2018-07" db="EMBL/GenBank/DDBJ databases">
        <title>Desertimonas flava gen. nov. sp. nov.</title>
        <authorList>
            <person name="Liu S."/>
        </authorList>
    </citation>
    <scope>NUCLEOTIDE SEQUENCE [LARGE SCALE GENOMIC DNA]</scope>
    <source>
        <strain evidence="1 2">16Sb5-5</strain>
    </source>
</reference>
<keyword evidence="2" id="KW-1185">Reference proteome</keyword>
<evidence type="ECO:0000313" key="2">
    <source>
        <dbReference type="Proteomes" id="UP000252770"/>
    </source>
</evidence>